<accession>F0WH11</accession>
<dbReference type="HOGENOM" id="CLU_2101469_0_0_1"/>
<reference evidence="1" key="1">
    <citation type="journal article" date="2011" name="PLoS Biol.">
        <title>Gene gain and loss during evolution of obligate parasitism in the white rust pathogen of Arabidopsis thaliana.</title>
        <authorList>
            <person name="Kemen E."/>
            <person name="Gardiner A."/>
            <person name="Schultz-Larsen T."/>
            <person name="Kemen A.C."/>
            <person name="Balmuth A.L."/>
            <person name="Robert-Seilaniantz A."/>
            <person name="Bailey K."/>
            <person name="Holub E."/>
            <person name="Studholme D.J."/>
            <person name="Maclean D."/>
            <person name="Jones J.D."/>
        </authorList>
    </citation>
    <scope>NUCLEOTIDE SEQUENCE</scope>
</reference>
<protein>
    <submittedName>
        <fullName evidence="1">AlNc14C96G5886 protein</fullName>
    </submittedName>
</protein>
<name>F0WH11_9STRA</name>
<gene>
    <name evidence="1" type="primary">AlNc14C96G5886</name>
    <name evidence="1" type="ORF">ALNC14_066690</name>
</gene>
<proteinExistence type="predicted"/>
<dbReference type="EMBL" id="FR824141">
    <property type="protein sequence ID" value="CCA20526.1"/>
    <property type="molecule type" value="Genomic_DNA"/>
</dbReference>
<reference evidence="1" key="2">
    <citation type="submission" date="2011-02" db="EMBL/GenBank/DDBJ databases">
        <authorList>
            <person name="MacLean D."/>
        </authorList>
    </citation>
    <scope>NUCLEOTIDE SEQUENCE</scope>
</reference>
<sequence>MIIPVTHTGRRLRYYFHRVSTIIDLHLQRFCRGVSALFFNLICISVTDRVLVFEILLHFYQDYVLLCMEYPSSYRLSFLSYTKCCRIRLSTHKCNARRHNNTLTKLIRTYLYRVCI</sequence>
<evidence type="ECO:0000313" key="1">
    <source>
        <dbReference type="EMBL" id="CCA20526.1"/>
    </source>
</evidence>
<dbReference type="AlphaFoldDB" id="F0WH11"/>
<organism evidence="1">
    <name type="scientific">Albugo laibachii Nc14</name>
    <dbReference type="NCBI Taxonomy" id="890382"/>
    <lineage>
        <taxon>Eukaryota</taxon>
        <taxon>Sar</taxon>
        <taxon>Stramenopiles</taxon>
        <taxon>Oomycota</taxon>
        <taxon>Peronosporomycetes</taxon>
        <taxon>Albuginales</taxon>
        <taxon>Albuginaceae</taxon>
        <taxon>Albugo</taxon>
    </lineage>
</organism>